<dbReference type="STRING" id="673521.SAMN05660991_03855"/>
<evidence type="ECO:0000256" key="1">
    <source>
        <dbReference type="ARBA" id="ARBA00006484"/>
    </source>
</evidence>
<name>A0A1H8VWV3_9ACTN</name>
<dbReference type="RefSeq" id="WP_091947388.1">
    <property type="nucleotide sequence ID" value="NZ_FOEE01000014.1"/>
</dbReference>
<evidence type="ECO:0000313" key="3">
    <source>
        <dbReference type="EMBL" id="SEP19876.1"/>
    </source>
</evidence>
<dbReference type="InterPro" id="IPR002347">
    <property type="entry name" value="SDR_fam"/>
</dbReference>
<comment type="similarity">
    <text evidence="1">Belongs to the short-chain dehydrogenases/reductases (SDR) family.</text>
</comment>
<gene>
    <name evidence="3" type="ORF">SAMN05660991_03855</name>
</gene>
<dbReference type="SUPFAM" id="SSF51735">
    <property type="entry name" value="NAD(P)-binding Rossmann-fold domains"/>
    <property type="match status" value="1"/>
</dbReference>
<dbReference type="CDD" id="cd05233">
    <property type="entry name" value="SDR_c"/>
    <property type="match status" value="1"/>
</dbReference>
<dbReference type="InterPro" id="IPR036291">
    <property type="entry name" value="NAD(P)-bd_dom_sf"/>
</dbReference>
<dbReference type="FunFam" id="3.40.50.720:FF:000084">
    <property type="entry name" value="Short-chain dehydrogenase reductase"/>
    <property type="match status" value="1"/>
</dbReference>
<dbReference type="Pfam" id="PF13561">
    <property type="entry name" value="adh_short_C2"/>
    <property type="match status" value="1"/>
</dbReference>
<dbReference type="PANTHER" id="PTHR42879">
    <property type="entry name" value="3-OXOACYL-(ACYL-CARRIER-PROTEIN) REDUCTASE"/>
    <property type="match status" value="1"/>
</dbReference>
<evidence type="ECO:0000313" key="4">
    <source>
        <dbReference type="Proteomes" id="UP000198960"/>
    </source>
</evidence>
<dbReference type="PRINTS" id="PR00080">
    <property type="entry name" value="SDRFAMILY"/>
</dbReference>
<dbReference type="Proteomes" id="UP000198960">
    <property type="component" value="Unassembled WGS sequence"/>
</dbReference>
<sequence length="252" mass="25587">MTRNGLDLSGRVALVTGAGRTVGLGIAEVLAGLGARVAVNDLDPASAEAAAAGIRGRGGEAVAVPADVTDDAGVRAMVAEVATRLGPVDVLVNAAGIPVGAANGQFVDTDRAEWDAWIDLNLYAPMQAAHAVLPGMRERGWGRVLSISSYASRAASRNGLAVYGAAKAGLESFTRHVGLESAPSGITVNAIALGTMSHLRGEPAPPEHAAAIPVGRFGTPEDVGWTVGFLASDRAAWITGQTIQLNGGAYMT</sequence>
<dbReference type="OrthoDB" id="8959163at2"/>
<dbReference type="Gene3D" id="3.40.50.720">
    <property type="entry name" value="NAD(P)-binding Rossmann-like Domain"/>
    <property type="match status" value="1"/>
</dbReference>
<accession>A0A1H8VWV3</accession>
<organism evidence="3 4">
    <name type="scientific">Trujillonella endophytica</name>
    <dbReference type="NCBI Taxonomy" id="673521"/>
    <lineage>
        <taxon>Bacteria</taxon>
        <taxon>Bacillati</taxon>
        <taxon>Actinomycetota</taxon>
        <taxon>Actinomycetes</taxon>
        <taxon>Geodermatophilales</taxon>
        <taxon>Geodermatophilaceae</taxon>
        <taxon>Trujillonella</taxon>
    </lineage>
</organism>
<keyword evidence="2" id="KW-0560">Oxidoreductase</keyword>
<dbReference type="PRINTS" id="PR00081">
    <property type="entry name" value="GDHRDH"/>
</dbReference>
<evidence type="ECO:0000256" key="2">
    <source>
        <dbReference type="ARBA" id="ARBA00023002"/>
    </source>
</evidence>
<protein>
    <submittedName>
        <fullName evidence="3">3-oxoacyl-[acyl-carrier protein] reductase</fullName>
    </submittedName>
</protein>
<proteinExistence type="inferred from homology"/>
<dbReference type="EMBL" id="FOEE01000014">
    <property type="protein sequence ID" value="SEP19876.1"/>
    <property type="molecule type" value="Genomic_DNA"/>
</dbReference>
<dbReference type="AlphaFoldDB" id="A0A1H8VWV3"/>
<dbReference type="GO" id="GO:0016491">
    <property type="term" value="F:oxidoreductase activity"/>
    <property type="evidence" value="ECO:0007669"/>
    <property type="project" value="UniProtKB-KW"/>
</dbReference>
<reference evidence="4" key="1">
    <citation type="submission" date="2016-10" db="EMBL/GenBank/DDBJ databases">
        <authorList>
            <person name="Varghese N."/>
            <person name="Submissions S."/>
        </authorList>
    </citation>
    <scope>NUCLEOTIDE SEQUENCE [LARGE SCALE GENOMIC DNA]</scope>
    <source>
        <strain evidence="4">DSM 45413</strain>
    </source>
</reference>
<dbReference type="InterPro" id="IPR050259">
    <property type="entry name" value="SDR"/>
</dbReference>
<keyword evidence="4" id="KW-1185">Reference proteome</keyword>